<accession>A0A650CI27</accession>
<evidence type="ECO:0000313" key="2">
    <source>
        <dbReference type="EMBL" id="QGR17439.1"/>
    </source>
</evidence>
<proteinExistence type="predicted"/>
<evidence type="ECO:0000313" key="3">
    <source>
        <dbReference type="Proteomes" id="UP000427373"/>
    </source>
</evidence>
<dbReference type="Proteomes" id="UP000582213">
    <property type="component" value="Unassembled WGS sequence"/>
</dbReference>
<gene>
    <name evidence="2" type="ORF">D1869_09715</name>
    <name evidence="1" type="ORF">HNQ62_001305</name>
</gene>
<dbReference type="GeneID" id="42801522"/>
<dbReference type="AlphaFoldDB" id="A0A650CI27"/>
<reference evidence="2 3" key="1">
    <citation type="submission" date="2019-10" db="EMBL/GenBank/DDBJ databases">
        <title>Genome Sequences from Six Type Strain Members of the Archaeal Family Sulfolobaceae: Acidianus ambivalens, Acidianus infernus, Metallosphaera prunae, Stygiolobus azoricus, Sulfolobus metallicus, and Sulfurisphaera ohwakuensis.</title>
        <authorList>
            <person name="Counts J.A."/>
            <person name="Kelly R.M."/>
        </authorList>
    </citation>
    <scope>NUCLEOTIDE SEQUENCE [LARGE SCALE GENOMIC DNA]</scope>
    <source>
        <strain evidence="2 3">TA-1</strain>
    </source>
</reference>
<evidence type="ECO:0000313" key="4">
    <source>
        <dbReference type="Proteomes" id="UP000582213"/>
    </source>
</evidence>
<keyword evidence="3" id="KW-1185">Reference proteome</keyword>
<evidence type="ECO:0000313" key="1">
    <source>
        <dbReference type="EMBL" id="MBB5253536.1"/>
    </source>
</evidence>
<dbReference type="Proteomes" id="UP000427373">
    <property type="component" value="Chromosome"/>
</dbReference>
<dbReference type="OrthoDB" id="378905at2157"/>
<protein>
    <submittedName>
        <fullName evidence="2">Uncharacterized protein</fullName>
    </submittedName>
</protein>
<sequence>MNSLSANLPVTIRNWAGQEISGQLYNDVYYCGGNQVIDYYGFNGNICYGNSNILPIPITITFQFDE</sequence>
<dbReference type="EMBL" id="JACHFY010000005">
    <property type="protein sequence ID" value="MBB5253536.1"/>
    <property type="molecule type" value="Genomic_DNA"/>
</dbReference>
<name>A0A650CI27_SULOH</name>
<dbReference type="KEGG" id="soh:D1869_09715"/>
<organism evidence="2 3">
    <name type="scientific">Sulfurisphaera ohwakuensis</name>
    <dbReference type="NCBI Taxonomy" id="69656"/>
    <lineage>
        <taxon>Archaea</taxon>
        <taxon>Thermoproteota</taxon>
        <taxon>Thermoprotei</taxon>
        <taxon>Sulfolobales</taxon>
        <taxon>Sulfolobaceae</taxon>
        <taxon>Sulfurisphaera</taxon>
    </lineage>
</organism>
<reference evidence="1 4" key="2">
    <citation type="submission" date="2020-08" db="EMBL/GenBank/DDBJ databases">
        <title>Genomic Encyclopedia of Type Strains, Phase IV (KMG-IV): sequencing the most valuable type-strain genomes for metagenomic binning, comparative biology and taxonomic classification.</title>
        <authorList>
            <person name="Goeker M."/>
        </authorList>
    </citation>
    <scope>NUCLEOTIDE SEQUENCE [LARGE SCALE GENOMIC DNA]</scope>
    <source>
        <strain evidence="1 4">DSM 12421</strain>
    </source>
</reference>
<dbReference type="RefSeq" id="WP_156014924.1">
    <property type="nucleotide sequence ID" value="NZ_CP045484.1"/>
</dbReference>
<dbReference type="EMBL" id="CP045484">
    <property type="protein sequence ID" value="QGR17439.1"/>
    <property type="molecule type" value="Genomic_DNA"/>
</dbReference>